<protein>
    <submittedName>
        <fullName evidence="7">EM5400 NRPS scaffold</fullName>
    </submittedName>
</protein>
<dbReference type="Gene3D" id="2.30.38.10">
    <property type="entry name" value="Luciferase, Domain 3"/>
    <property type="match status" value="1"/>
</dbReference>
<dbReference type="SMART" id="SM00823">
    <property type="entry name" value="PKS_PP"/>
    <property type="match status" value="2"/>
</dbReference>
<dbReference type="InterPro" id="IPR045851">
    <property type="entry name" value="AMP-bd_C_sf"/>
</dbReference>
<evidence type="ECO:0000259" key="6">
    <source>
        <dbReference type="PROSITE" id="PS50075"/>
    </source>
</evidence>
<evidence type="ECO:0000256" key="4">
    <source>
        <dbReference type="ARBA" id="ARBA00022723"/>
    </source>
</evidence>
<dbReference type="GO" id="GO:0044550">
    <property type="term" value="P:secondary metabolite biosynthetic process"/>
    <property type="evidence" value="ECO:0007669"/>
    <property type="project" value="TreeGrafter"/>
</dbReference>
<dbReference type="NCBIfam" id="TIGR01720">
    <property type="entry name" value="NRPS-para261"/>
    <property type="match status" value="1"/>
</dbReference>
<dbReference type="InterPro" id="IPR020806">
    <property type="entry name" value="PKS_PP-bd"/>
</dbReference>
<dbReference type="FunFam" id="3.40.50.980:FF:000001">
    <property type="entry name" value="Non-ribosomal peptide synthetase"/>
    <property type="match status" value="1"/>
</dbReference>
<dbReference type="CDD" id="cd19531">
    <property type="entry name" value="LCL_NRPS-like"/>
    <property type="match status" value="1"/>
</dbReference>
<dbReference type="Pfam" id="PF00550">
    <property type="entry name" value="PP-binding"/>
    <property type="match status" value="2"/>
</dbReference>
<organism evidence="7">
    <name type="scientific">Agrobacterium tumefaciens</name>
    <dbReference type="NCBI Taxonomy" id="358"/>
    <lineage>
        <taxon>Bacteria</taxon>
        <taxon>Pseudomonadati</taxon>
        <taxon>Pseudomonadota</taxon>
        <taxon>Alphaproteobacteria</taxon>
        <taxon>Hyphomicrobiales</taxon>
        <taxon>Rhizobiaceae</taxon>
        <taxon>Rhizobium/Agrobacterium group</taxon>
        <taxon>Agrobacterium</taxon>
        <taxon>Agrobacterium tumefaciens complex</taxon>
    </lineage>
</organism>
<feature type="domain" description="Carrier" evidence="6">
    <location>
        <begin position="2529"/>
        <end position="2600"/>
    </location>
</feature>
<dbReference type="CDD" id="cd19543">
    <property type="entry name" value="DCL_NRPS"/>
    <property type="match status" value="1"/>
</dbReference>
<dbReference type="PROSITE" id="PS00012">
    <property type="entry name" value="PHOSPHOPANTETHEINE"/>
    <property type="match status" value="1"/>
</dbReference>
<dbReference type="InterPro" id="IPR020845">
    <property type="entry name" value="AMP-binding_CS"/>
</dbReference>
<dbReference type="Gene3D" id="3.30.559.30">
    <property type="entry name" value="Nonribosomal peptide synthetase, condensation domain"/>
    <property type="match status" value="3"/>
</dbReference>
<proteinExistence type="predicted"/>
<dbReference type="FunFam" id="2.30.38.10:FF:000001">
    <property type="entry name" value="Non-ribosomal peptide synthetase PvdI"/>
    <property type="match status" value="1"/>
</dbReference>
<dbReference type="InterPro" id="IPR023213">
    <property type="entry name" value="CAT-like_dom_sf"/>
</dbReference>
<dbReference type="SUPFAM" id="SSF52777">
    <property type="entry name" value="CoA-dependent acyltransferases"/>
    <property type="match status" value="6"/>
</dbReference>
<dbReference type="InterPro" id="IPR010060">
    <property type="entry name" value="NRPS_synth"/>
</dbReference>
<reference evidence="7" key="1">
    <citation type="submission" date="2017-01" db="EMBL/GenBank/DDBJ databases">
        <title>Elucidation and Expansion of monobactam Biosynthesis.</title>
        <authorList>
            <person name="Webster A.L.H."/>
            <person name="Walker C."/>
            <person name="Li H."/>
            <person name="Skinnider M."/>
            <person name="Magarvey N.A."/>
        </authorList>
    </citation>
    <scope>NUCLEOTIDE SEQUENCE</scope>
    <source>
        <strain evidence="7">ATCC 31700</strain>
    </source>
</reference>
<evidence type="ECO:0000256" key="1">
    <source>
        <dbReference type="ARBA" id="ARBA00001957"/>
    </source>
</evidence>
<dbReference type="Pfam" id="PF00668">
    <property type="entry name" value="Condensation"/>
    <property type="match status" value="3"/>
</dbReference>
<dbReference type="PANTHER" id="PTHR45527:SF1">
    <property type="entry name" value="FATTY ACID SYNTHASE"/>
    <property type="match status" value="1"/>
</dbReference>
<dbReference type="FunFam" id="3.30.300.30:FF:000015">
    <property type="entry name" value="Nonribosomal peptide synthase SidD"/>
    <property type="match status" value="2"/>
</dbReference>
<dbReference type="GO" id="GO:0005737">
    <property type="term" value="C:cytoplasm"/>
    <property type="evidence" value="ECO:0007669"/>
    <property type="project" value="TreeGrafter"/>
</dbReference>
<dbReference type="PROSITE" id="PS50075">
    <property type="entry name" value="CARRIER"/>
    <property type="match status" value="2"/>
</dbReference>
<dbReference type="EMBL" id="KY452017">
    <property type="protein sequence ID" value="AQX14441.1"/>
    <property type="molecule type" value="Genomic_DNA"/>
</dbReference>
<sequence>MVGRGSLGNIAMDVNEMSIAPASASQHALWLIDRIDGGNPAYNESLVLRCRYPVDMETIRSALAGVVRRHEALRTSFSEDDHGSLQQIIHADVIIDWEQERLQIEDALLVDQYLAEKFEQNSQVLFNLRSAPLIRGYFYEVENSQVVVQLVVHHIIFDGWSHFILKAELEAELSLSGQRAFGGNDASCLENRSVDAEITPDQDRVRVLSSFWKRNLAGLPALLQLPYDRPRPSNQSFIGKQVAVTLGKSESENIQALARANRSTEFLTLLGAFMVVISRYAGASDIAIGVPVANRLRASDEKSIGYFANTVVFRNSVQAGETFAVFLKRVQENAFEVFDHADLPFVKVVDAVNPTRSLAFTPIFQVGFEYHRAFGERTECDAQFFERIPHSTGTSKTDLTLFVEDTADGLRFVMEYCCALFDHDTARRILESVTEFLNGAALDTNAVIGRLPLMSPKSREDILFARNNTQRSFPCRRTIHACFEEKAAQHPEALALRYAGQSLTFGELERCANSVASYLTSMRIGRGGTVAICLPRSQEMIVAILGILKAGAAFVPIDPAAPTKRKQFIITDSNASCVLTDQQHLDACNGTDAPAVCIDGALLGVATSSAGKAVSEPDDVAYIIYTSGTTGYPKGVAITHCKVMNTLNDIAVRYPVKPGDRYLLNLNYVFDASVIELFSWFVGDGALVILEPGHESSPELLAKAIVEEKVTHMIFPTAMLAPFVAEMSDDRKFRDHHKLRYVYVGGAALAKDVADRALDLLNPAQLENHYGPTEASILTTTFTVVADTKYKGVPIGKPISNTYVYILDEFLEPVPIGVLGELYISGKGVADGYINQPELTLSRFVPDPWRPGESLYRTGDFCRWLSDGNIDYVGRQDFQVKIRGMRVELGEIEACLMQTELADDAIVMHLDRSGTEGHLVAFVVARRGLEEDGKSDVKEKLQQAIDKTLPAHMRPHVMVLAELPLLASGKTDRQKLSELAWNPDLIPQENIVPPSTPRERALAQIWEELLGRPVGTKQNFFEIGGDSILAIQVAARARRRGIRFSSRDVFRHQTISELAAVSAINLLDEANNSDCVGPVTMTPIQRRFFHWDLSAANHFHQSIMVDVPLGFTPEFLQIWLTAVHQRHDALRQAFDAGRSGHYVQVEDIALSSSITICDMDTPADGIDANRTPVTEAINAARNTIDIHQAPLLRAVFLTCHNVEDRRLVLICHHLVIDAVSWRILLDDLRFAFQQWSADLKIDFGGKTTSIETWGRSLGVYSATETLLTEKTFWLKQLKPSGCRFHKNRKNSVNTVHVELAWSIQETSALLNDGNLSYRTKPQELLLAAVVQSARKALCYEEILLGLEGHGRESSHISAAIGTELDLSQTVGWFTSYYPLLIEVSSQSTQDEEIPHIIRSVKNAWRRVPASGVGYDILRHVCLDAEITAAESVARPDILFNYFGVLDESPTIFRRLNDPPGGNPSHYSGQQHAIEINARVQDRKLTFDIAFDLSAFSRTTIDAFVEQLRLDVIEFGRHCRSRTFVASTPGDFSEIELEQSEIDDLRMRYPTLQNAYPVSGLQLGMIFHTMMPGEADAYTNQLFFETDSRFNPEAFERSWDVLIDRHESLRSAFVGFERETPLQVISGKVDIPIRWVDLRHLSKEEGRKQFEKIRLADRKIVFSLDKPPLMRLGLFQLEGEQYCFLWTVHHSILDGWSISVLWRELVLIYDSLRSGIEPRLPPAPEYRNYLRWRAVQPVEKAKAFWRSELEGLHKKTGMAIEVRDTSSGPASHSKLSKVLDEVSSKQITEAASRYQVTVATLFQAAWALTLSKHAGMHDVLFGTTVSGRTMGLADVEQMVGLFINTVPVRVSVNPRASVGGWLRELHSRQADREEYGFLNLIEIQRLARISDQSGLFNSLLVFENYPSNIFAGRGQDTFQCQFDERTHYDLALVAMPGEALTLNLEFNAKKFKEQDIADMSTDIERALIRLSHAAENDQISTIASAMDMANTDPIPTISRGLSGVTRQGQLKLGRYLVHQLVENHAEAFPLKTALLFNGKSFSYADLNKSANRLASHLLRAYPRIKADDCIGVTLPRGAGLLISILAVWKVGAAYVPLDATLPSQRLASMAKSSSIKLIFADSQTLNGVSWDWWEGPVVDVDHILSDTSLLDENPDLNVSGGDLAYVLFTSGSTGEPKGAMVEHIGVLNNIANKVQDFKVNRASIVSQNASQSFDISVWQMFIALSQGGTTVIYDDRTVKDLPRLLEWIVRDAVTVLEIVPTYLVALTEHLDSLDKVPALSVEYLILTGETADARFINRFRAHYPNIYIVNAYGPTEASDDITHHILAPGELAENPVPIGTTLANFDVYVVDDELRPVPIGTKGEIVVTGVGVCRGYAAMPEATKSAFLTSPFSDRYKGRLYKTGDLGEMRGDGTLLFHGRKDKQVKIRGFRIELEEVEHRLASCANIRQAVVLDIALPNHEPFLCGFVVPAGKVDKALIEKELGESLPPYMIPTELRILDHLPLLVNGKVDRRGLRDQYTRLDSDEEYVAASSDVETRLVRIWEEVLGLSKVSVHSNFFALSGDSFKAIRIAAKYGAPLEVADIYDRPTVRELALHLLSAEEDVGRILVPVAGDLSSAKVRIVAVSNSGGDPISFLDLGKAIGRKTEHVAFHAVKLPRIGTTDDAGFREEITRLTNKVAEELSLNANLPTIIYGQCNGSALAISLARHLAQETRDVAGLFIGGALMRTSLSPADNRSDEEILSFLTSLGSTIPSDPAEAAFFLHDFRYDCGFANAYYNQLIEEVRGHTLEPLNIPLTCMVGTNDEMVRGYQTDYRLWGKISQEIRLVEYHGFGHYLLRDCPELIADTMLEACSNFCHLESLAS</sequence>
<evidence type="ECO:0000313" key="7">
    <source>
        <dbReference type="EMBL" id="AQX14441.1"/>
    </source>
</evidence>
<dbReference type="InterPro" id="IPR025110">
    <property type="entry name" value="AMP-bd_C"/>
</dbReference>
<dbReference type="InterPro" id="IPR001242">
    <property type="entry name" value="Condensation_dom"/>
</dbReference>
<dbReference type="SUPFAM" id="SSF53474">
    <property type="entry name" value="alpha/beta-Hydrolases"/>
    <property type="match status" value="1"/>
</dbReference>
<dbReference type="FunFam" id="3.40.50.12780:FF:000012">
    <property type="entry name" value="Non-ribosomal peptide synthetase"/>
    <property type="match status" value="1"/>
</dbReference>
<dbReference type="InterPro" id="IPR000873">
    <property type="entry name" value="AMP-dep_synth/lig_dom"/>
</dbReference>
<dbReference type="SUPFAM" id="SSF47336">
    <property type="entry name" value="ACP-like"/>
    <property type="match status" value="1"/>
</dbReference>
<dbReference type="PANTHER" id="PTHR45527">
    <property type="entry name" value="NONRIBOSOMAL PEPTIDE SYNTHETASE"/>
    <property type="match status" value="1"/>
</dbReference>
<keyword evidence="4" id="KW-0479">Metal-binding</keyword>
<keyword evidence="3" id="KW-0597">Phosphoprotein</keyword>
<dbReference type="InterPro" id="IPR009081">
    <property type="entry name" value="PP-bd_ACP"/>
</dbReference>
<dbReference type="GO" id="GO:0031177">
    <property type="term" value="F:phosphopantetheine binding"/>
    <property type="evidence" value="ECO:0007669"/>
    <property type="project" value="InterPro"/>
</dbReference>
<dbReference type="GO" id="GO:0046872">
    <property type="term" value="F:metal ion binding"/>
    <property type="evidence" value="ECO:0007669"/>
    <property type="project" value="UniProtKB-KW"/>
</dbReference>
<dbReference type="Gene3D" id="3.30.559.10">
    <property type="entry name" value="Chloramphenicol acetyltransferase-like domain"/>
    <property type="match status" value="3"/>
</dbReference>
<dbReference type="Gene3D" id="3.40.50.12780">
    <property type="entry name" value="N-terminal domain of ligase-like"/>
    <property type="match status" value="1"/>
</dbReference>
<dbReference type="InterPro" id="IPR042099">
    <property type="entry name" value="ANL_N_sf"/>
</dbReference>
<dbReference type="Gene3D" id="1.10.1200.10">
    <property type="entry name" value="ACP-like"/>
    <property type="match status" value="2"/>
</dbReference>
<dbReference type="InterPro" id="IPR010071">
    <property type="entry name" value="AA_adenyl_dom"/>
</dbReference>
<dbReference type="InterPro" id="IPR036736">
    <property type="entry name" value="ACP-like_sf"/>
</dbReference>
<evidence type="ECO:0000256" key="5">
    <source>
        <dbReference type="ARBA" id="ARBA00022737"/>
    </source>
</evidence>
<dbReference type="PROSITE" id="PS00455">
    <property type="entry name" value="AMP_BINDING"/>
    <property type="match status" value="2"/>
</dbReference>
<name>A0A1S6WDR4_AGRTU</name>
<dbReference type="GO" id="GO:0043041">
    <property type="term" value="P:amino acid activation for nonribosomal peptide biosynthetic process"/>
    <property type="evidence" value="ECO:0007669"/>
    <property type="project" value="TreeGrafter"/>
</dbReference>
<dbReference type="FunFam" id="1.10.1200.10:FF:000005">
    <property type="entry name" value="Nonribosomal peptide synthetase 1"/>
    <property type="match status" value="1"/>
</dbReference>
<accession>A0A1S6WDR4</accession>
<comment type="cofactor">
    <cofactor evidence="1">
        <name>pantetheine 4'-phosphate</name>
        <dbReference type="ChEBI" id="CHEBI:47942"/>
    </cofactor>
</comment>
<dbReference type="Pfam" id="PF13193">
    <property type="entry name" value="AMP-binding_C"/>
    <property type="match status" value="1"/>
</dbReference>
<dbReference type="NCBIfam" id="NF003417">
    <property type="entry name" value="PRK04813.1"/>
    <property type="match status" value="2"/>
</dbReference>
<dbReference type="Pfam" id="PF00501">
    <property type="entry name" value="AMP-binding"/>
    <property type="match status" value="2"/>
</dbReference>
<dbReference type="CDD" id="cd05930">
    <property type="entry name" value="A_NRPS"/>
    <property type="match status" value="2"/>
</dbReference>
<dbReference type="GO" id="GO:0003824">
    <property type="term" value="F:catalytic activity"/>
    <property type="evidence" value="ECO:0007669"/>
    <property type="project" value="InterPro"/>
</dbReference>
<keyword evidence="5" id="KW-0677">Repeat</keyword>
<dbReference type="InterPro" id="IPR006162">
    <property type="entry name" value="Ppantetheine_attach_site"/>
</dbReference>
<evidence type="ECO:0000256" key="3">
    <source>
        <dbReference type="ARBA" id="ARBA00022553"/>
    </source>
</evidence>
<feature type="domain" description="Carrier" evidence="6">
    <location>
        <begin position="993"/>
        <end position="1066"/>
    </location>
</feature>
<keyword evidence="2" id="KW-0596">Phosphopantetheine</keyword>
<dbReference type="Gene3D" id="3.40.50.980">
    <property type="match status" value="2"/>
</dbReference>
<dbReference type="Gene3D" id="3.30.300.30">
    <property type="match status" value="2"/>
</dbReference>
<gene>
    <name evidence="7" type="primary">Rhz6</name>
</gene>
<dbReference type="InterPro" id="IPR029058">
    <property type="entry name" value="AB_hydrolase_fold"/>
</dbReference>
<dbReference type="Gene3D" id="3.40.50.1820">
    <property type="entry name" value="alpha/beta hydrolase"/>
    <property type="match status" value="1"/>
</dbReference>
<dbReference type="SUPFAM" id="SSF56801">
    <property type="entry name" value="Acetyl-CoA synthetase-like"/>
    <property type="match status" value="2"/>
</dbReference>
<dbReference type="NCBIfam" id="TIGR01733">
    <property type="entry name" value="AA-adenyl-dom"/>
    <property type="match status" value="2"/>
</dbReference>
<evidence type="ECO:0000256" key="2">
    <source>
        <dbReference type="ARBA" id="ARBA00022450"/>
    </source>
</evidence>